<sequence length="171" mass="20190">MEEKSNVTKLTQKDYQKKYDEKTQSVTIKYTPADMSDYDRMMKYLEKTGKSRSSFIKELINDFFENEKYAITESRIADYYKIYNVDGELLDKLKAVVGEEKYNIILGIFKTFVEDELYDAYIYKGDDVDVWIEDFIDEIKNGDVDINVSDKEFEKIIDKSLSHNLKSVFYG</sequence>
<dbReference type="AlphaFoldDB" id="A0A414DGN5"/>
<evidence type="ECO:0000313" key="1">
    <source>
        <dbReference type="EMBL" id="RHD09895.1"/>
    </source>
</evidence>
<proteinExistence type="predicted"/>
<reference evidence="1 2" key="1">
    <citation type="submission" date="2018-08" db="EMBL/GenBank/DDBJ databases">
        <title>A genome reference for cultivated species of the human gut microbiota.</title>
        <authorList>
            <person name="Zou Y."/>
            <person name="Xue W."/>
            <person name="Luo G."/>
        </authorList>
    </citation>
    <scope>NUCLEOTIDE SEQUENCE [LARGE SCALE GENOMIC DNA]</scope>
    <source>
        <strain evidence="1 2">AM32-2AC</strain>
    </source>
</reference>
<name>A0A414DGN5_9FIRM</name>
<evidence type="ECO:0000313" key="2">
    <source>
        <dbReference type="Proteomes" id="UP000284794"/>
    </source>
</evidence>
<protein>
    <recommendedName>
        <fullName evidence="3">Ribbon-helix-helix protein, CopG family</fullName>
    </recommendedName>
</protein>
<dbReference type="EMBL" id="QSIS01000004">
    <property type="protein sequence ID" value="RHD09895.1"/>
    <property type="molecule type" value="Genomic_DNA"/>
</dbReference>
<dbReference type="Proteomes" id="UP000284794">
    <property type="component" value="Unassembled WGS sequence"/>
</dbReference>
<evidence type="ECO:0008006" key="3">
    <source>
        <dbReference type="Google" id="ProtNLM"/>
    </source>
</evidence>
<gene>
    <name evidence="1" type="ORF">DW811_05130</name>
</gene>
<accession>A0A414DGN5</accession>
<dbReference type="RefSeq" id="WP_118148431.1">
    <property type="nucleotide sequence ID" value="NZ_QSIS01000004.1"/>
</dbReference>
<organism evidence="1 2">
    <name type="scientific">Lachnospira eligens</name>
    <dbReference type="NCBI Taxonomy" id="39485"/>
    <lineage>
        <taxon>Bacteria</taxon>
        <taxon>Bacillati</taxon>
        <taxon>Bacillota</taxon>
        <taxon>Clostridia</taxon>
        <taxon>Lachnospirales</taxon>
        <taxon>Lachnospiraceae</taxon>
        <taxon>Lachnospira</taxon>
    </lineage>
</organism>
<comment type="caution">
    <text evidence="1">The sequence shown here is derived from an EMBL/GenBank/DDBJ whole genome shotgun (WGS) entry which is preliminary data.</text>
</comment>